<evidence type="ECO:0000256" key="6">
    <source>
        <dbReference type="ARBA" id="ARBA00022989"/>
    </source>
</evidence>
<feature type="domain" description="Sulfatase N-terminal" evidence="9">
    <location>
        <begin position="281"/>
        <end position="589"/>
    </location>
</feature>
<keyword evidence="11" id="KW-1185">Reference proteome</keyword>
<feature type="transmembrane region" description="Helical" evidence="8">
    <location>
        <begin position="84"/>
        <end position="105"/>
    </location>
</feature>
<evidence type="ECO:0000256" key="7">
    <source>
        <dbReference type="ARBA" id="ARBA00023136"/>
    </source>
</evidence>
<feature type="transmembrane region" description="Helical" evidence="8">
    <location>
        <begin position="140"/>
        <end position="165"/>
    </location>
</feature>
<feature type="transmembrane region" description="Helical" evidence="8">
    <location>
        <begin position="57"/>
        <end position="77"/>
    </location>
</feature>
<dbReference type="SUPFAM" id="SSF53649">
    <property type="entry name" value="Alkaline phosphatase-like"/>
    <property type="match status" value="1"/>
</dbReference>
<dbReference type="PANTHER" id="PTHR47371:SF3">
    <property type="entry name" value="PHOSPHOGLYCEROL TRANSFERASE I"/>
    <property type="match status" value="1"/>
</dbReference>
<evidence type="ECO:0000256" key="3">
    <source>
        <dbReference type="ARBA" id="ARBA00009983"/>
    </source>
</evidence>
<dbReference type="EC" id="2.7.8.-" evidence="10"/>
<dbReference type="CDD" id="cd16015">
    <property type="entry name" value="LTA_synthase"/>
    <property type="match status" value="1"/>
</dbReference>
<organism evidence="10 11">
    <name type="scientific">Lacticaseibacillus jixianensis</name>
    <dbReference type="NCBI Taxonomy" id="2486012"/>
    <lineage>
        <taxon>Bacteria</taxon>
        <taxon>Bacillati</taxon>
        <taxon>Bacillota</taxon>
        <taxon>Bacilli</taxon>
        <taxon>Lactobacillales</taxon>
        <taxon>Lactobacillaceae</taxon>
        <taxon>Lacticaseibacillus</taxon>
    </lineage>
</organism>
<evidence type="ECO:0000313" key="10">
    <source>
        <dbReference type="EMBL" id="MFD1393818.1"/>
    </source>
</evidence>
<gene>
    <name evidence="10" type="ORF">ACFQ3L_09600</name>
</gene>
<evidence type="ECO:0000256" key="2">
    <source>
        <dbReference type="ARBA" id="ARBA00004936"/>
    </source>
</evidence>
<dbReference type="EMBL" id="JBHTMO010000031">
    <property type="protein sequence ID" value="MFD1393818.1"/>
    <property type="molecule type" value="Genomic_DNA"/>
</dbReference>
<reference evidence="11" key="1">
    <citation type="journal article" date="2019" name="Int. J. Syst. Evol. Microbiol.">
        <title>The Global Catalogue of Microorganisms (GCM) 10K type strain sequencing project: providing services to taxonomists for standard genome sequencing and annotation.</title>
        <authorList>
            <consortium name="The Broad Institute Genomics Platform"/>
            <consortium name="The Broad Institute Genome Sequencing Center for Infectious Disease"/>
            <person name="Wu L."/>
            <person name="Ma J."/>
        </authorList>
    </citation>
    <scope>NUCLEOTIDE SEQUENCE [LARGE SCALE GENOMIC DNA]</scope>
    <source>
        <strain evidence="11">CCM 8911</strain>
    </source>
</reference>
<dbReference type="InterPro" id="IPR000917">
    <property type="entry name" value="Sulfatase_N"/>
</dbReference>
<comment type="caution">
    <text evidence="10">The sequence shown here is derived from an EMBL/GenBank/DDBJ whole genome shotgun (WGS) entry which is preliminary data.</text>
</comment>
<dbReference type="InterPro" id="IPR017850">
    <property type="entry name" value="Alkaline_phosphatase_core_sf"/>
</dbReference>
<evidence type="ECO:0000259" key="9">
    <source>
        <dbReference type="Pfam" id="PF00884"/>
    </source>
</evidence>
<comment type="pathway">
    <text evidence="2">Cell wall biogenesis; lipoteichoic acid biosynthesis.</text>
</comment>
<evidence type="ECO:0000256" key="1">
    <source>
        <dbReference type="ARBA" id="ARBA00004651"/>
    </source>
</evidence>
<comment type="similarity">
    <text evidence="3">Belongs to the LTA synthase family.</text>
</comment>
<dbReference type="Proteomes" id="UP001597249">
    <property type="component" value="Unassembled WGS sequence"/>
</dbReference>
<dbReference type="PIRSF" id="PIRSF005091">
    <property type="entry name" value="Mmb_sulf_HI1246"/>
    <property type="match status" value="1"/>
</dbReference>
<keyword evidence="4" id="KW-1003">Cell membrane</keyword>
<dbReference type="Gene3D" id="3.30.1120.170">
    <property type="match status" value="1"/>
</dbReference>
<evidence type="ECO:0000256" key="8">
    <source>
        <dbReference type="SAM" id="Phobius"/>
    </source>
</evidence>
<protein>
    <submittedName>
        <fullName evidence="10">LTA synthase family protein</fullName>
        <ecNumber evidence="10">2.7.8.-</ecNumber>
    </submittedName>
</protein>
<comment type="subcellular location">
    <subcellularLocation>
        <location evidence="1">Cell membrane</location>
        <topology evidence="1">Multi-pass membrane protein</topology>
    </subcellularLocation>
</comment>
<keyword evidence="5 8" id="KW-0812">Transmembrane</keyword>
<proteinExistence type="inferred from homology"/>
<dbReference type="GO" id="GO:0016740">
    <property type="term" value="F:transferase activity"/>
    <property type="evidence" value="ECO:0007669"/>
    <property type="project" value="UniProtKB-KW"/>
</dbReference>
<evidence type="ECO:0000313" key="11">
    <source>
        <dbReference type="Proteomes" id="UP001597249"/>
    </source>
</evidence>
<name>A0ABW4BCS4_9LACO</name>
<dbReference type="Pfam" id="PF00884">
    <property type="entry name" value="Sulfatase"/>
    <property type="match status" value="1"/>
</dbReference>
<accession>A0ABW4BCS4</accession>
<dbReference type="PANTHER" id="PTHR47371">
    <property type="entry name" value="LIPOTEICHOIC ACID SYNTHASE"/>
    <property type="match status" value="1"/>
</dbReference>
<feature type="transmembrane region" description="Helical" evidence="8">
    <location>
        <begin position="186"/>
        <end position="206"/>
    </location>
</feature>
<dbReference type="RefSeq" id="WP_125586711.1">
    <property type="nucleotide sequence ID" value="NZ_JBHTMO010000031.1"/>
</dbReference>
<evidence type="ECO:0000256" key="5">
    <source>
        <dbReference type="ARBA" id="ARBA00022692"/>
    </source>
</evidence>
<keyword evidence="10" id="KW-0808">Transferase</keyword>
<sequence>MTTTIFVRRRTVKNLLTRLKTTRIGFLAILLALLWAKTEFAYFVDFTLGATGVLQQLLLVINPLGISALLLGLALYVKKPKRAYTTAIIIYLLLNLLLFANVLYYREFTDFLTVQTVLGVSKVAQGLGTSSLNMMTPRDVVYWLDVLAALLVALGFALVNLWRYIHHAPLKWPHFGLTLDRRPVRYHLPQMVSLLAIALFGVTMAISELNRPQLLTRNFDHNYTVKYLGLVPFTIYDGYQTARNNQVRATADSADMAKILQYTKHHYAAPNVSYYGAAKGKNVIIIHLESFQQFLLGQKVDGQEVTPFLNSLIKQKDTLSFDNFYHQVGIGKTSDAENMLETSTFGLSSGSLFTALGTDNTFQGAPSLLEQYAGYTTAVFHGGLGTFWNRNNVYKSLGYNYFFDGTFYNHDADAQTAYGIKDKLMFGESIKYMEHLQQPFYAKIITTTNHFPFFITDEDSDFPEADTDDAYIKGYFRTAHYLDQALAEFFAYLKSSGLEQHSMVMLYGDHFGLSDDRNQNLASLLTSTDNPTAAKLTHNATAGDWNAFDNTQLQRVPLIFHMPGLKGGVNHTYGGEIDVLPTLEHLLGVSTHHFVQFGTDLLAAQHDTTVIFRNHDFVTPNYTVLSDKVYDNKTGEPVVPDQAEAAQLALKQKHVTQALALSDLLANKNLLRFYVPKGYTPVNPTTKNFTQSLAQMRHVENQAGKRSTSVFSEHQDRSTVAQFHTDAPEVANNPDILTTYPAKIKDQLAGKVKAEASSQK</sequence>
<dbReference type="Gene3D" id="3.40.720.10">
    <property type="entry name" value="Alkaline Phosphatase, subunit A"/>
    <property type="match status" value="1"/>
</dbReference>
<keyword evidence="7 8" id="KW-0472">Membrane</keyword>
<dbReference type="InterPro" id="IPR012160">
    <property type="entry name" value="LtaS-like"/>
</dbReference>
<dbReference type="InterPro" id="IPR050448">
    <property type="entry name" value="OpgB/LTA_synthase_biosynth"/>
</dbReference>
<keyword evidence="6 8" id="KW-1133">Transmembrane helix</keyword>
<evidence type="ECO:0000256" key="4">
    <source>
        <dbReference type="ARBA" id="ARBA00022475"/>
    </source>
</evidence>